<feature type="transmembrane region" description="Helical" evidence="1">
    <location>
        <begin position="267"/>
        <end position="286"/>
    </location>
</feature>
<name>A0A377IVV7_9PAST</name>
<dbReference type="OrthoDB" id="5677648at2"/>
<gene>
    <name evidence="2" type="ORF">NCTC13335_00057</name>
</gene>
<feature type="transmembrane region" description="Helical" evidence="1">
    <location>
        <begin position="128"/>
        <end position="150"/>
    </location>
</feature>
<dbReference type="RefSeq" id="WP_115002432.1">
    <property type="nucleotide sequence ID" value="NZ_UGHS01000001.1"/>
</dbReference>
<dbReference type="Proteomes" id="UP000255264">
    <property type="component" value="Unassembled WGS sequence"/>
</dbReference>
<dbReference type="InterPro" id="IPR025291">
    <property type="entry name" value="DUF4153"/>
</dbReference>
<feature type="transmembrane region" description="Helical" evidence="1">
    <location>
        <begin position="46"/>
        <end position="62"/>
    </location>
</feature>
<dbReference type="AlphaFoldDB" id="A0A377IVV7"/>
<dbReference type="Pfam" id="PF13687">
    <property type="entry name" value="DUF4153"/>
    <property type="match status" value="1"/>
</dbReference>
<proteinExistence type="predicted"/>
<protein>
    <recommendedName>
        <fullName evidence="4">DUF4153 domain-containing protein</fullName>
    </recommendedName>
</protein>
<sequence>MSLATFFQQAKQQMKSAVSAHPIEILMIVTFTVGIWFVDWNLEKDHLAYWLFESILFAVVYLSRPYAWYRFSWLVPLATILAIWQFNDSAEFYLTNPKFWGAQFIALLLLCGFPFVKNNQAFTYHNFTNLFHLALAIAVWGLIVGLVVAIEASIRALFNVNFSRSFDGHLYSSLVILCPPLFFLVFQQRQSNTEMTVHRIFEILVNIILAPALMIFTLLLYVYVGKIISVGVLPKGMVANIALPYLLSGLAIYALRSICAQTRWNLFFKYYPYLAIAPLVLLWLAIERRIGAYAWTEQRIYLVALAFAITIAYGILMLPKIRQYRLISGVVMSAVFAMTWLVNPQEIAYQSQNSRFQELLHKLDLADEQGKIRNDINLVDRLETMKANEREDWIELEHVTDYVVFNTISTNYSSTEWDKHMEQLVQTYGEKIKDLNSMSIYDDEIRLNGEAIGTENNRYHKNFKQSAQPIDIENYRMLIHTTTHRFYQAEPDDTAKEPHHLCFLEEQDKYCIDINAHIKQRFQQHHVDNMQIQSDSVLQILKDDLLKIQGDNFVIYLSELGISFDPKTGYTYNFAFGDLILQK</sequence>
<feature type="transmembrane region" description="Helical" evidence="1">
    <location>
        <begin position="200"/>
        <end position="224"/>
    </location>
</feature>
<accession>A0A377IVV7</accession>
<feature type="transmembrane region" description="Helical" evidence="1">
    <location>
        <begin position="21"/>
        <end position="40"/>
    </location>
</feature>
<feature type="transmembrane region" description="Helical" evidence="1">
    <location>
        <begin position="170"/>
        <end position="188"/>
    </location>
</feature>
<keyword evidence="1" id="KW-0812">Transmembrane</keyword>
<keyword evidence="1" id="KW-0472">Membrane</keyword>
<organism evidence="2 3">
    <name type="scientific">Haemophilus pittmaniae</name>
    <dbReference type="NCBI Taxonomy" id="249188"/>
    <lineage>
        <taxon>Bacteria</taxon>
        <taxon>Pseudomonadati</taxon>
        <taxon>Pseudomonadota</taxon>
        <taxon>Gammaproteobacteria</taxon>
        <taxon>Pasteurellales</taxon>
        <taxon>Pasteurellaceae</taxon>
        <taxon>Haemophilus</taxon>
    </lineage>
</organism>
<dbReference type="EMBL" id="UGHS01000001">
    <property type="protein sequence ID" value="STO92239.1"/>
    <property type="molecule type" value="Genomic_DNA"/>
</dbReference>
<feature type="transmembrane region" description="Helical" evidence="1">
    <location>
        <begin position="324"/>
        <end position="342"/>
    </location>
</feature>
<feature type="transmembrane region" description="Helical" evidence="1">
    <location>
        <begin position="298"/>
        <end position="317"/>
    </location>
</feature>
<feature type="transmembrane region" description="Helical" evidence="1">
    <location>
        <begin position="99"/>
        <end position="116"/>
    </location>
</feature>
<keyword evidence="3" id="KW-1185">Reference proteome</keyword>
<evidence type="ECO:0008006" key="4">
    <source>
        <dbReference type="Google" id="ProtNLM"/>
    </source>
</evidence>
<feature type="transmembrane region" description="Helical" evidence="1">
    <location>
        <begin position="236"/>
        <end position="255"/>
    </location>
</feature>
<evidence type="ECO:0000313" key="2">
    <source>
        <dbReference type="EMBL" id="STO92239.1"/>
    </source>
</evidence>
<feature type="transmembrane region" description="Helical" evidence="1">
    <location>
        <begin position="69"/>
        <end position="87"/>
    </location>
</feature>
<keyword evidence="1" id="KW-1133">Transmembrane helix</keyword>
<reference evidence="2 3" key="1">
    <citation type="submission" date="2018-06" db="EMBL/GenBank/DDBJ databases">
        <authorList>
            <consortium name="Pathogen Informatics"/>
            <person name="Doyle S."/>
        </authorList>
    </citation>
    <scope>NUCLEOTIDE SEQUENCE [LARGE SCALE GENOMIC DNA]</scope>
    <source>
        <strain evidence="2 3">NCTC13335</strain>
    </source>
</reference>
<evidence type="ECO:0000313" key="3">
    <source>
        <dbReference type="Proteomes" id="UP000255264"/>
    </source>
</evidence>
<evidence type="ECO:0000256" key="1">
    <source>
        <dbReference type="SAM" id="Phobius"/>
    </source>
</evidence>